<keyword evidence="5" id="KW-1185">Reference proteome</keyword>
<accession>A0ABW9Y9G8</accession>
<keyword evidence="2" id="KW-1133">Transmembrane helix</keyword>
<comment type="caution">
    <text evidence="4">The sequence shown here is derived from an EMBL/GenBank/DDBJ whole genome shotgun (WGS) entry which is preliminary data.</text>
</comment>
<keyword evidence="2" id="KW-0472">Membrane</keyword>
<feature type="region of interest" description="Disordered" evidence="1">
    <location>
        <begin position="318"/>
        <end position="346"/>
    </location>
</feature>
<feature type="compositionally biased region" description="Basic and acidic residues" evidence="1">
    <location>
        <begin position="10"/>
        <end position="25"/>
    </location>
</feature>
<sequence>MGLPTSQPLHARDRDAARRPHDPRQAARKRTRHAGRHARRLIAAPLAPLFAALIAILLSAQQLGAETLRLVLWNVELQRSGPGLLLRDIARGDDPQVAAIVAVLARLDADIVVLTNLDHDPALHALSALEDRLRQAGHPYRHLYAPRPNSGQPTGFDVDGDEQAHGAGDAQSWGRFPGQGGMAVLSRLPLQAGAAQDFTGFLWADLPQANLPPGMDPGLAAIQRLPSHSHVILPVRLPGDRPLSLMLWHASPPVFDGADDRNGRRNADEAAFWRHLLDGRLPLPPPEPPFLLMGSANLDPVDGDGRPEALQALLHHPALADPAPRGTHARQEPGHRGDPAQDTALFPQTGGLRLEYVLPSRDLRISGSGVLWPPATDPLTATLQAASRHYPVWLDVDVPD</sequence>
<dbReference type="EMBL" id="JAAATW010000004">
    <property type="protein sequence ID" value="NBE09253.1"/>
    <property type="molecule type" value="Genomic_DNA"/>
</dbReference>
<feature type="region of interest" description="Disordered" evidence="1">
    <location>
        <begin position="1"/>
        <end position="35"/>
    </location>
</feature>
<name>A0ABW9Y9G8_9RHOB</name>
<feature type="compositionally biased region" description="Basic and acidic residues" evidence="1">
    <location>
        <begin position="329"/>
        <end position="339"/>
    </location>
</feature>
<feature type="transmembrane region" description="Helical" evidence="2">
    <location>
        <begin position="38"/>
        <end position="60"/>
    </location>
</feature>
<dbReference type="Proteomes" id="UP001517376">
    <property type="component" value="Unassembled WGS sequence"/>
</dbReference>
<reference evidence="5" key="1">
    <citation type="submission" date="2020-01" db="EMBL/GenBank/DDBJ databases">
        <title>Sphingomonas sp. strain CSW-10.</title>
        <authorList>
            <person name="Chen W.-M."/>
        </authorList>
    </citation>
    <scope>NUCLEOTIDE SEQUENCE [LARGE SCALE GENOMIC DNA]</scope>
    <source>
        <strain evidence="5">CCP-1</strain>
    </source>
</reference>
<feature type="domain" description="Endonuclease/exonuclease/phosphatase" evidence="3">
    <location>
        <begin position="73"/>
        <end position="377"/>
    </location>
</feature>
<dbReference type="InterPro" id="IPR036691">
    <property type="entry name" value="Endo/exonu/phosph_ase_sf"/>
</dbReference>
<feature type="compositionally biased region" description="Basic residues" evidence="1">
    <location>
        <begin position="26"/>
        <end position="35"/>
    </location>
</feature>
<gene>
    <name evidence="4" type="ORF">GU920_17040</name>
</gene>
<organism evidence="4 5">
    <name type="scientific">Paragemmobacter ruber</name>
    <dbReference type="NCBI Taxonomy" id="1985673"/>
    <lineage>
        <taxon>Bacteria</taxon>
        <taxon>Pseudomonadati</taxon>
        <taxon>Pseudomonadota</taxon>
        <taxon>Alphaproteobacteria</taxon>
        <taxon>Rhodobacterales</taxon>
        <taxon>Paracoccaceae</taxon>
        <taxon>Paragemmobacter</taxon>
    </lineage>
</organism>
<evidence type="ECO:0000259" key="3">
    <source>
        <dbReference type="Pfam" id="PF03372"/>
    </source>
</evidence>
<keyword evidence="4" id="KW-0540">Nuclease</keyword>
<feature type="region of interest" description="Disordered" evidence="1">
    <location>
        <begin position="142"/>
        <end position="173"/>
    </location>
</feature>
<keyword evidence="2" id="KW-0812">Transmembrane</keyword>
<keyword evidence="4" id="KW-0255">Endonuclease</keyword>
<protein>
    <submittedName>
        <fullName evidence="4">Endonuclease/exonuclease/phosphatase family protein</fullName>
    </submittedName>
</protein>
<evidence type="ECO:0000313" key="4">
    <source>
        <dbReference type="EMBL" id="NBE09253.1"/>
    </source>
</evidence>
<proteinExistence type="predicted"/>
<evidence type="ECO:0000313" key="5">
    <source>
        <dbReference type="Proteomes" id="UP001517376"/>
    </source>
</evidence>
<evidence type="ECO:0000256" key="1">
    <source>
        <dbReference type="SAM" id="MobiDB-lite"/>
    </source>
</evidence>
<keyword evidence="4" id="KW-0378">Hydrolase</keyword>
<dbReference type="SUPFAM" id="SSF56219">
    <property type="entry name" value="DNase I-like"/>
    <property type="match status" value="1"/>
</dbReference>
<dbReference type="Pfam" id="PF03372">
    <property type="entry name" value="Exo_endo_phos"/>
    <property type="match status" value="1"/>
</dbReference>
<evidence type="ECO:0000256" key="2">
    <source>
        <dbReference type="SAM" id="Phobius"/>
    </source>
</evidence>
<dbReference type="InterPro" id="IPR005135">
    <property type="entry name" value="Endo/exonuclease/phosphatase"/>
</dbReference>
<dbReference type="Gene3D" id="3.60.10.10">
    <property type="entry name" value="Endonuclease/exonuclease/phosphatase"/>
    <property type="match status" value="1"/>
</dbReference>
<dbReference type="GO" id="GO:0004519">
    <property type="term" value="F:endonuclease activity"/>
    <property type="evidence" value="ECO:0007669"/>
    <property type="project" value="UniProtKB-KW"/>
</dbReference>